<protein>
    <recommendedName>
        <fullName evidence="6">DUF4412 domain-containing protein</fullName>
    </recommendedName>
</protein>
<evidence type="ECO:0008006" key="6">
    <source>
        <dbReference type="Google" id="ProtNLM"/>
    </source>
</evidence>
<dbReference type="EMBL" id="JACHCA010000005">
    <property type="protein sequence ID" value="MBB6128106.1"/>
    <property type="molecule type" value="Genomic_DNA"/>
</dbReference>
<dbReference type="Proteomes" id="UP000541583">
    <property type="component" value="Unassembled WGS sequence"/>
</dbReference>
<evidence type="ECO:0000313" key="4">
    <source>
        <dbReference type="Proteomes" id="UP000541583"/>
    </source>
</evidence>
<gene>
    <name evidence="3" type="ORF">HDF22_002219</name>
    <name evidence="2" type="ORF">HDF23_003610</name>
</gene>
<evidence type="ECO:0000313" key="3">
    <source>
        <dbReference type="EMBL" id="MBB6128106.1"/>
    </source>
</evidence>
<keyword evidence="1" id="KW-0732">Signal</keyword>
<comment type="caution">
    <text evidence="3">The sequence shown here is derived from an EMBL/GenBank/DDBJ whole genome shotgun (WGS) entry which is preliminary data.</text>
</comment>
<dbReference type="RefSeq" id="WP_139332331.1">
    <property type="nucleotide sequence ID" value="NZ_FTMG01000009.1"/>
</dbReference>
<accession>A0A841JEU1</accession>
<dbReference type="InterPro" id="IPR046230">
    <property type="entry name" value="DUF6263"/>
</dbReference>
<evidence type="ECO:0000313" key="5">
    <source>
        <dbReference type="Proteomes" id="UP000548326"/>
    </source>
</evidence>
<proteinExistence type="predicted"/>
<feature type="signal peptide" evidence="1">
    <location>
        <begin position="1"/>
        <end position="19"/>
    </location>
</feature>
<evidence type="ECO:0000313" key="2">
    <source>
        <dbReference type="EMBL" id="MBB6110849.1"/>
    </source>
</evidence>
<reference evidence="4 5" key="1">
    <citation type="submission" date="2020-08" db="EMBL/GenBank/DDBJ databases">
        <title>Genomic Encyclopedia of Type Strains, Phase IV (KMG-V): Genome sequencing to study the core and pangenomes of soil and plant-associated prokaryotes.</title>
        <authorList>
            <person name="Whitman W."/>
        </authorList>
    </citation>
    <scope>NUCLEOTIDE SEQUENCE [LARGE SCALE GENOMIC DNA]</scope>
    <source>
        <strain evidence="2 4">ANJLi2</strain>
        <strain evidence="3 5">MP601</strain>
    </source>
</reference>
<sequence length="306" mass="33318">MKYLFSLLIILSISLSVQAQKIKLALHLVKGNTYNMVTNTTSAIKQTVSGMDNHIEITINGTTSFKVLNADDSLYYMEVNYKSLALKMQLPNGPVSYDSQKNDPNDFMSGILGGLVNKPFTATFTKSGRVKSVENVENMISSVLDSFPQVQGPQKEQIKAQFLQSFGAKAIKGSIELAIAVFPETPVSKNDKWTINTNLESAMSAKVSTVYQLTDIGPTSYSIHGEGKLATNAADDFKRVGDMPMKYNMTGTMTADIKVDKVTGWISESKTKQVISGTVDIKDNPKVPGGVSFPMSVVNESVTTDK</sequence>
<feature type="chain" id="PRO_5032721255" description="DUF4412 domain-containing protein" evidence="1">
    <location>
        <begin position="20"/>
        <end position="306"/>
    </location>
</feature>
<name>A0A841JEU1_9SPHI</name>
<keyword evidence="4" id="KW-1185">Reference proteome</keyword>
<organism evidence="3 5">
    <name type="scientific">Mucilaginibacter lappiensis</name>
    <dbReference type="NCBI Taxonomy" id="354630"/>
    <lineage>
        <taxon>Bacteria</taxon>
        <taxon>Pseudomonadati</taxon>
        <taxon>Bacteroidota</taxon>
        <taxon>Sphingobacteriia</taxon>
        <taxon>Sphingobacteriales</taxon>
        <taxon>Sphingobacteriaceae</taxon>
        <taxon>Mucilaginibacter</taxon>
    </lineage>
</organism>
<dbReference type="Pfam" id="PF19777">
    <property type="entry name" value="DUF6263"/>
    <property type="match status" value="1"/>
</dbReference>
<evidence type="ECO:0000256" key="1">
    <source>
        <dbReference type="SAM" id="SignalP"/>
    </source>
</evidence>
<dbReference type="EMBL" id="JACHCB010000009">
    <property type="protein sequence ID" value="MBB6110849.1"/>
    <property type="molecule type" value="Genomic_DNA"/>
</dbReference>
<dbReference type="OrthoDB" id="3034330at2"/>
<dbReference type="Proteomes" id="UP000548326">
    <property type="component" value="Unassembled WGS sequence"/>
</dbReference>
<dbReference type="AlphaFoldDB" id="A0A841JEU1"/>